<evidence type="ECO:0000256" key="1">
    <source>
        <dbReference type="SAM" id="Phobius"/>
    </source>
</evidence>
<sequence length="73" mass="8157">MSDTSTRLPLTHRLPFVRDLVRDFEGNIYYFLLIVLTLVVLAVKTWGLVALGLLGVSLTPVMFVIILLITLGK</sequence>
<dbReference type="STRING" id="1229727.Ga0080559_TMP2974"/>
<feature type="transmembrane region" description="Helical" evidence="1">
    <location>
        <begin position="28"/>
        <end position="47"/>
    </location>
</feature>
<dbReference type="OrthoDB" id="7864204at2"/>
<reference evidence="2 3" key="1">
    <citation type="submission" date="2016-03" db="EMBL/GenBank/DDBJ databases">
        <title>Deep-sea bacteria in the southern Pacific.</title>
        <authorList>
            <person name="Tang K."/>
        </authorList>
    </citation>
    <scope>NUCLEOTIDE SEQUENCE [LARGE SCALE GENOMIC DNA]</scope>
    <source>
        <strain evidence="2 3">JLT2016</strain>
    </source>
</reference>
<keyword evidence="1" id="KW-0472">Membrane</keyword>
<accession>A0A1U7D6T3</accession>
<keyword evidence="1" id="KW-1133">Transmembrane helix</keyword>
<organism evidence="2 3">
    <name type="scientific">Salipiger profundus</name>
    <dbReference type="NCBI Taxonomy" id="1229727"/>
    <lineage>
        <taxon>Bacteria</taxon>
        <taxon>Pseudomonadati</taxon>
        <taxon>Pseudomonadota</taxon>
        <taxon>Alphaproteobacteria</taxon>
        <taxon>Rhodobacterales</taxon>
        <taxon>Roseobacteraceae</taxon>
        <taxon>Salipiger</taxon>
    </lineage>
</organism>
<name>A0A1U7D6T3_9RHOB</name>
<evidence type="ECO:0000313" key="2">
    <source>
        <dbReference type="EMBL" id="APX23770.1"/>
    </source>
</evidence>
<dbReference type="KEGG" id="tpro:Ga0080559_TMP2974"/>
<dbReference type="EMBL" id="CP014796">
    <property type="protein sequence ID" value="APX23770.1"/>
    <property type="molecule type" value="Genomic_DNA"/>
</dbReference>
<evidence type="ECO:0000313" key="3">
    <source>
        <dbReference type="Proteomes" id="UP000186559"/>
    </source>
</evidence>
<dbReference type="Proteomes" id="UP000186559">
    <property type="component" value="Chromosome"/>
</dbReference>
<keyword evidence="1" id="KW-0812">Transmembrane</keyword>
<protein>
    <submittedName>
        <fullName evidence="2">Uncharacterized protein</fullName>
    </submittedName>
</protein>
<feature type="transmembrane region" description="Helical" evidence="1">
    <location>
        <begin position="53"/>
        <end position="71"/>
    </location>
</feature>
<dbReference type="AlphaFoldDB" id="A0A1U7D6T3"/>
<keyword evidence="3" id="KW-1185">Reference proteome</keyword>
<dbReference type="RefSeq" id="WP_076623715.1">
    <property type="nucleotide sequence ID" value="NZ_BMEW01000007.1"/>
</dbReference>
<gene>
    <name evidence="2" type="ORF">Ga0080559_TMP2974</name>
</gene>
<proteinExistence type="predicted"/>